<sequence>MLVTSGRVAAVVAVPLMAAAMFAPSASAEEVNPSATTVSAGIPLQPENIATNPDAQYPDPVLNGAVAGAAIGSAVGSATGSGGPILGGLIGALVGHFNPDVIPQILP</sequence>
<evidence type="ECO:0000313" key="2">
    <source>
        <dbReference type="EMBL" id="KZM71274.1"/>
    </source>
</evidence>
<name>A0A164KCZ7_9NOCA</name>
<keyword evidence="1" id="KW-0732">Signal</keyword>
<reference evidence="2 3" key="1">
    <citation type="submission" date="2016-04" db="EMBL/GenBank/DDBJ databases">
        <authorList>
            <person name="Evans L.H."/>
            <person name="Alamgir A."/>
            <person name="Owens N."/>
            <person name="Weber N.D."/>
            <person name="Virtaneva K."/>
            <person name="Barbian K."/>
            <person name="Babar A."/>
            <person name="Rosenke K."/>
        </authorList>
    </citation>
    <scope>NUCLEOTIDE SEQUENCE [LARGE SCALE GENOMIC DNA]</scope>
    <source>
        <strain evidence="2 3">IFM 0406</strain>
    </source>
</reference>
<feature type="signal peptide" evidence="1">
    <location>
        <begin position="1"/>
        <end position="28"/>
    </location>
</feature>
<evidence type="ECO:0000313" key="3">
    <source>
        <dbReference type="Proteomes" id="UP000076512"/>
    </source>
</evidence>
<comment type="caution">
    <text evidence="2">The sequence shown here is derived from an EMBL/GenBank/DDBJ whole genome shotgun (WGS) entry which is preliminary data.</text>
</comment>
<accession>A0A164KCZ7</accession>
<evidence type="ECO:0008006" key="4">
    <source>
        <dbReference type="Google" id="ProtNLM"/>
    </source>
</evidence>
<protein>
    <recommendedName>
        <fullName evidence="4">Glycine zipper domain-containing protein</fullName>
    </recommendedName>
</protein>
<organism evidence="2 3">
    <name type="scientific">Nocardia terpenica</name>
    <dbReference type="NCBI Taxonomy" id="455432"/>
    <lineage>
        <taxon>Bacteria</taxon>
        <taxon>Bacillati</taxon>
        <taxon>Actinomycetota</taxon>
        <taxon>Actinomycetes</taxon>
        <taxon>Mycobacteriales</taxon>
        <taxon>Nocardiaceae</taxon>
        <taxon>Nocardia</taxon>
    </lineage>
</organism>
<keyword evidence="3" id="KW-1185">Reference proteome</keyword>
<dbReference type="AlphaFoldDB" id="A0A164KCZ7"/>
<proteinExistence type="predicted"/>
<feature type="chain" id="PRO_5007851216" description="Glycine zipper domain-containing protein" evidence="1">
    <location>
        <begin position="29"/>
        <end position="107"/>
    </location>
</feature>
<evidence type="ECO:0000256" key="1">
    <source>
        <dbReference type="SAM" id="SignalP"/>
    </source>
</evidence>
<dbReference type="RefSeq" id="WP_067576644.1">
    <property type="nucleotide sequence ID" value="NZ_JADLRV010000022.1"/>
</dbReference>
<dbReference type="Proteomes" id="UP000076512">
    <property type="component" value="Unassembled WGS sequence"/>
</dbReference>
<dbReference type="EMBL" id="LWGR01000012">
    <property type="protein sequence ID" value="KZM71274.1"/>
    <property type="molecule type" value="Genomic_DNA"/>
</dbReference>
<gene>
    <name evidence="2" type="ORF">AWN90_00355</name>
</gene>